<evidence type="ECO:0008006" key="4">
    <source>
        <dbReference type="Google" id="ProtNLM"/>
    </source>
</evidence>
<evidence type="ECO:0000256" key="1">
    <source>
        <dbReference type="SAM" id="SignalP"/>
    </source>
</evidence>
<keyword evidence="3" id="KW-1185">Reference proteome</keyword>
<dbReference type="Proteomes" id="UP000703269">
    <property type="component" value="Unassembled WGS sequence"/>
</dbReference>
<evidence type="ECO:0000313" key="2">
    <source>
        <dbReference type="EMBL" id="GJE90742.1"/>
    </source>
</evidence>
<dbReference type="SUPFAM" id="SSF52047">
    <property type="entry name" value="RNI-like"/>
    <property type="match status" value="1"/>
</dbReference>
<evidence type="ECO:0000313" key="3">
    <source>
        <dbReference type="Proteomes" id="UP000703269"/>
    </source>
</evidence>
<comment type="caution">
    <text evidence="2">The sequence shown here is derived from an EMBL/GenBank/DDBJ whole genome shotgun (WGS) entry which is preliminary data.</text>
</comment>
<dbReference type="OrthoDB" id="3256525at2759"/>
<protein>
    <recommendedName>
        <fullName evidence="4">F-box domain-containing protein</fullName>
    </recommendedName>
</protein>
<dbReference type="AlphaFoldDB" id="A0A9P3G7L0"/>
<dbReference type="EMBL" id="BPQB01000018">
    <property type="protein sequence ID" value="GJE90742.1"/>
    <property type="molecule type" value="Genomic_DNA"/>
</dbReference>
<feature type="chain" id="PRO_5040434689" description="F-box domain-containing protein" evidence="1">
    <location>
        <begin position="22"/>
        <end position="387"/>
    </location>
</feature>
<keyword evidence="1" id="KW-0732">Signal</keyword>
<feature type="signal peptide" evidence="1">
    <location>
        <begin position="1"/>
        <end position="21"/>
    </location>
</feature>
<name>A0A9P3G7L0_9APHY</name>
<reference evidence="2 3" key="1">
    <citation type="submission" date="2021-08" db="EMBL/GenBank/DDBJ databases">
        <title>Draft Genome Sequence of Phanerochaete sordida strain YK-624.</title>
        <authorList>
            <person name="Mori T."/>
            <person name="Dohra H."/>
            <person name="Suzuki T."/>
            <person name="Kawagishi H."/>
            <person name="Hirai H."/>
        </authorList>
    </citation>
    <scope>NUCLEOTIDE SEQUENCE [LARGE SCALE GENOMIC DNA]</scope>
    <source>
        <strain evidence="2 3">YK-624</strain>
    </source>
</reference>
<gene>
    <name evidence="2" type="ORF">PsYK624_068860</name>
</gene>
<sequence>MPAPTLPVELWLCIFRWATLSSSTLSLCATDYVPFQATTWDGVDREAAAVKRTLVRVCKLWRELTRDLLYEDVTIRDAPSVQRALRPGAAGEDKHRKVRRACLPYQSCTPYSADDISAVADFLHCCSQLEVLCRPINMRAEAMTFDYPAADCPALQSLQRLDWWHINEAARSGGVNTLTEVVRAAPHLRYLSLGGDLWLNLMERRPLVLPTLTTLRIRRMNLLFLQQVSRWSMPALRTIIIDIFSTPHLLEPLWETYGKQLRTIELGRDLKFYVMDLVSHVVARAPAVEELGYYFLFTAVPQVPQEPHLALTTLRWHAHLNQFFPVEDNAFWQHLAEHVAAFPRPFFPALRKVALHGREWLKVVNDPRFIPLVKKLGQRGIVIEKNW</sequence>
<proteinExistence type="predicted"/>
<accession>A0A9P3G7L0</accession>
<organism evidence="2 3">
    <name type="scientific">Phanerochaete sordida</name>
    <dbReference type="NCBI Taxonomy" id="48140"/>
    <lineage>
        <taxon>Eukaryota</taxon>
        <taxon>Fungi</taxon>
        <taxon>Dikarya</taxon>
        <taxon>Basidiomycota</taxon>
        <taxon>Agaricomycotina</taxon>
        <taxon>Agaricomycetes</taxon>
        <taxon>Polyporales</taxon>
        <taxon>Phanerochaetaceae</taxon>
        <taxon>Phanerochaete</taxon>
    </lineage>
</organism>